<feature type="coiled-coil region" evidence="1">
    <location>
        <begin position="399"/>
        <end position="426"/>
    </location>
</feature>
<gene>
    <name evidence="3" type="ORF">FN846DRAFT_788791</name>
</gene>
<feature type="region of interest" description="Disordered" evidence="2">
    <location>
        <begin position="762"/>
        <end position="828"/>
    </location>
</feature>
<organism evidence="3 4">
    <name type="scientific">Sphaerosporella brunnea</name>
    <dbReference type="NCBI Taxonomy" id="1250544"/>
    <lineage>
        <taxon>Eukaryota</taxon>
        <taxon>Fungi</taxon>
        <taxon>Dikarya</taxon>
        <taxon>Ascomycota</taxon>
        <taxon>Pezizomycotina</taxon>
        <taxon>Pezizomycetes</taxon>
        <taxon>Pezizales</taxon>
        <taxon>Pyronemataceae</taxon>
        <taxon>Sphaerosporella</taxon>
    </lineage>
</organism>
<dbReference type="OrthoDB" id="5559380at2759"/>
<dbReference type="InParanoid" id="A0A5J5ECB6"/>
<dbReference type="Pfam" id="PF08580">
    <property type="entry name" value="KAR9"/>
    <property type="match status" value="1"/>
</dbReference>
<protein>
    <submittedName>
        <fullName evidence="3">Cortical protein KAR9-domain-containing protein</fullName>
    </submittedName>
</protein>
<dbReference type="GO" id="GO:0031578">
    <property type="term" value="P:mitotic spindle orientation checkpoint signaling"/>
    <property type="evidence" value="ECO:0007669"/>
    <property type="project" value="TreeGrafter"/>
</dbReference>
<feature type="region of interest" description="Disordered" evidence="2">
    <location>
        <begin position="1"/>
        <end position="71"/>
    </location>
</feature>
<evidence type="ECO:0000256" key="2">
    <source>
        <dbReference type="SAM" id="MobiDB-lite"/>
    </source>
</evidence>
<evidence type="ECO:0000256" key="1">
    <source>
        <dbReference type="SAM" id="Coils"/>
    </source>
</evidence>
<evidence type="ECO:0000313" key="4">
    <source>
        <dbReference type="Proteomes" id="UP000326924"/>
    </source>
</evidence>
<feature type="compositionally biased region" description="Low complexity" evidence="2">
    <location>
        <begin position="646"/>
        <end position="656"/>
    </location>
</feature>
<feature type="compositionally biased region" description="Polar residues" evidence="2">
    <location>
        <begin position="781"/>
        <end position="793"/>
    </location>
</feature>
<feature type="compositionally biased region" description="Pro residues" evidence="2">
    <location>
        <begin position="817"/>
        <end position="828"/>
    </location>
</feature>
<dbReference type="EMBL" id="VXIS01000582">
    <property type="protein sequence ID" value="KAA8892811.1"/>
    <property type="molecule type" value="Genomic_DNA"/>
</dbReference>
<feature type="region of interest" description="Disordered" evidence="2">
    <location>
        <begin position="559"/>
        <end position="744"/>
    </location>
</feature>
<dbReference type="GO" id="GO:0030473">
    <property type="term" value="P:nuclear migration along microtubule"/>
    <property type="evidence" value="ECO:0007669"/>
    <property type="project" value="TreeGrafter"/>
</dbReference>
<dbReference type="GO" id="GO:0005816">
    <property type="term" value="C:spindle pole body"/>
    <property type="evidence" value="ECO:0007669"/>
    <property type="project" value="TreeGrafter"/>
</dbReference>
<feature type="compositionally biased region" description="Polar residues" evidence="2">
    <location>
        <begin position="564"/>
        <end position="583"/>
    </location>
</feature>
<proteinExistence type="predicted"/>
<dbReference type="Proteomes" id="UP000326924">
    <property type="component" value="Unassembled WGS sequence"/>
</dbReference>
<dbReference type="GO" id="GO:0005938">
    <property type="term" value="C:cell cortex"/>
    <property type="evidence" value="ECO:0007669"/>
    <property type="project" value="TreeGrafter"/>
</dbReference>
<dbReference type="PANTHER" id="PTHR37271:SF1">
    <property type="entry name" value="KARYOGAMY PROTEIN KAR9"/>
    <property type="match status" value="1"/>
</dbReference>
<dbReference type="GO" id="GO:0043332">
    <property type="term" value="C:mating projection tip"/>
    <property type="evidence" value="ECO:0007669"/>
    <property type="project" value="TreeGrafter"/>
</dbReference>
<feature type="compositionally biased region" description="Polar residues" evidence="2">
    <location>
        <begin position="615"/>
        <end position="637"/>
    </location>
</feature>
<dbReference type="FunCoup" id="A0A5J5ECB6">
    <property type="interactions" value="38"/>
</dbReference>
<feature type="compositionally biased region" description="Basic and acidic residues" evidence="2">
    <location>
        <begin position="1"/>
        <end position="10"/>
    </location>
</feature>
<dbReference type="GO" id="GO:0051293">
    <property type="term" value="P:establishment of spindle localization"/>
    <property type="evidence" value="ECO:0007669"/>
    <property type="project" value="TreeGrafter"/>
</dbReference>
<sequence>MLEADAEKRSYQHGRLSPSPSPHRRHRSPSRVSDTSAVSSAIEVPTSIPTGGGGRGPTTIVKDLPPTPVEDDERGGVCGGGAAGLVDAAVAVACGVIANQNEEGSNNFDTSVAFSLDIYSSGRGGGDGNSCGLHRRASVFSLSRISFSAQISRLTRLALPLSEELSDRIRNLASAAEMSEALMSAGAQIGRWIDTAKKVLTGLDAEDDVEWAAQGKESLAEVDTAVKKFSGLISVYVELIDELESREDVSELDSSVLMDLVGATESTVEGWRSVEELLMGVRDQVETALEWTELWTTILQDIQAELEACQTLVFELEEKRHRSMMGDSGSVDIDTLETIMEENPGMFPIANGQTATELEDSSLLGLFARMQPLRASLDFLPMRLQGFQGRAQDIFPTACDELESRRKTLERKWKKLNSDADSLKKELGEDRWVAIFRNAGKQATQMMDSIERSMGKLKESVIAWEESGGRAERDLQKKMENYEAKKMHYGSAIQRTFSIIGKGIKDRFTVNGEIIRLDASLRIRWKHLDDQMLDLDQTLRNLQLDTQALRDSISSLTSLDITSGRNTPGSSPASSVQLNSPSLHAQDRKRSPAPRRRPPSQIGTSPSHIPKRSSRAISNTSTPPHSPWGSATSSSGRFSAAGSYASSRTSISSIQPPSRPRWNTSTKTEPPPPATLNTPSPYRKVTPPGSARRNSSSLGSRIPMPSPLSQATTPPHPGQHLRPGSRTSINYAPTSPTPGARPGLRQQVSMTKLRAAYQNGERQNAQEGCATPASPRINVRPASSMSNGMNGRRSSMLPRAETPIKRMSLPYGAYPGSPQPPPKPRWRH</sequence>
<dbReference type="AlphaFoldDB" id="A0A5J5ECB6"/>
<keyword evidence="4" id="KW-1185">Reference proteome</keyword>
<keyword evidence="1" id="KW-0175">Coiled coil</keyword>
<dbReference type="PANTHER" id="PTHR37271">
    <property type="entry name" value="KARYOGAMY PROTEIN KAR9"/>
    <property type="match status" value="1"/>
</dbReference>
<dbReference type="InterPro" id="IPR013889">
    <property type="entry name" value="Karyogamy_KAR9"/>
</dbReference>
<feature type="compositionally biased region" description="Polar residues" evidence="2">
    <location>
        <begin position="725"/>
        <end position="734"/>
    </location>
</feature>
<accession>A0A5J5ECB6</accession>
<name>A0A5J5ECB6_9PEZI</name>
<evidence type="ECO:0000313" key="3">
    <source>
        <dbReference type="EMBL" id="KAA8892811.1"/>
    </source>
</evidence>
<comment type="caution">
    <text evidence="3">The sequence shown here is derived from an EMBL/GenBank/DDBJ whole genome shotgun (WGS) entry which is preliminary data.</text>
</comment>
<reference evidence="3 4" key="1">
    <citation type="submission" date="2019-09" db="EMBL/GenBank/DDBJ databases">
        <title>Draft genome of the ectomycorrhizal ascomycete Sphaerosporella brunnea.</title>
        <authorList>
            <consortium name="DOE Joint Genome Institute"/>
            <person name="Benucci G.M."/>
            <person name="Marozzi G."/>
            <person name="Antonielli L."/>
            <person name="Sanchez S."/>
            <person name="Marco P."/>
            <person name="Wang X."/>
            <person name="Falini L.B."/>
            <person name="Barry K."/>
            <person name="Haridas S."/>
            <person name="Lipzen A."/>
            <person name="Labutti K."/>
            <person name="Grigoriev I.V."/>
            <person name="Murat C."/>
            <person name="Martin F."/>
            <person name="Albertini E."/>
            <person name="Donnini D."/>
            <person name="Bonito G."/>
        </authorList>
    </citation>
    <scope>NUCLEOTIDE SEQUENCE [LARGE SCALE GENOMIC DNA]</scope>
    <source>
        <strain evidence="3 4">Sb_GMNB300</strain>
    </source>
</reference>